<name>A0ABT1NSU8_9MICC</name>
<evidence type="ECO:0000256" key="1">
    <source>
        <dbReference type="SAM" id="MobiDB-lite"/>
    </source>
</evidence>
<dbReference type="RefSeq" id="WP_255866023.1">
    <property type="nucleotide sequence ID" value="NZ_CP104263.1"/>
</dbReference>
<dbReference type="Proteomes" id="UP001206924">
    <property type="component" value="Unassembled WGS sequence"/>
</dbReference>
<feature type="region of interest" description="Disordered" evidence="1">
    <location>
        <begin position="442"/>
        <end position="526"/>
    </location>
</feature>
<evidence type="ECO:0000313" key="2">
    <source>
        <dbReference type="EMBL" id="MCQ1950812.1"/>
    </source>
</evidence>
<organism evidence="2 3">
    <name type="scientific">Arthrobacter jinronghuae</name>
    <dbReference type="NCBI Taxonomy" id="2964609"/>
    <lineage>
        <taxon>Bacteria</taxon>
        <taxon>Bacillati</taxon>
        <taxon>Actinomycetota</taxon>
        <taxon>Actinomycetes</taxon>
        <taxon>Micrococcales</taxon>
        <taxon>Micrococcaceae</taxon>
        <taxon>Arthrobacter</taxon>
    </lineage>
</organism>
<reference evidence="2 3" key="1">
    <citation type="submission" date="2022-07" db="EMBL/GenBank/DDBJ databases">
        <title>Novel species in genus Arthrobacter.</title>
        <authorList>
            <person name="Liu Y."/>
        </authorList>
    </citation>
    <scope>NUCLEOTIDE SEQUENCE [LARGE SCALE GENOMIC DNA]</scope>
    <source>
        <strain evidence="3">zg-Y859</strain>
    </source>
</reference>
<protein>
    <submittedName>
        <fullName evidence="2">Uncharacterized protein</fullName>
    </submittedName>
</protein>
<keyword evidence="3" id="KW-1185">Reference proteome</keyword>
<evidence type="ECO:0000313" key="3">
    <source>
        <dbReference type="Proteomes" id="UP001206924"/>
    </source>
</evidence>
<accession>A0ABT1NSU8</accession>
<proteinExistence type="predicted"/>
<feature type="compositionally biased region" description="Gly residues" evidence="1">
    <location>
        <begin position="514"/>
        <end position="525"/>
    </location>
</feature>
<sequence length="628" mass="66838">MTSPNFGFYFETAGRGASQGAISPAEQFFEGSLAESSLVRETAQNSIDARLGDETVKMVFELKAMETADVPGIEGLRATLKQVAEETRGAQGHANMKLAYDTAMQEHIEVLRISDYGTKGLTGSESMDNPTSALSALTRGAGISADDGSRGGSFGIGSAVGPMASNMSTVLYTSRPHNQPSVVFAGYSCLASHRDGDGKWHVGDGFFTDLTCMEDFSYLRDPGALGPFPERTAPGTDVYILGYRKAGADPDLRHIKVALMRNFLLAIDRGNLVVDGITADCTWTLDSNTLDTSVLEDSEAHAFYRAIKDEEPIVGASDQLGSLSLYINVDDSLDKSLHTITVRKPLMKIDTFRHNSIPIKYAAVLECSDDEGNKLLRALEPPQHHRWDPERAPHGKAIIKELKNFVREGLKSRVKQHFGDQIEVKGLARYLPMEVFEDKSHLLGSTGTPINGQGTKTESSTIRGTDGGSESVQVRSSGSFKVGVSTSAAGDGETPAKKGKDAGGSSSRTNSGGDLEGTGSLGDGSGRITAGDVRFRSWCEGGTGDLCLSITAAESIEGDLELVPLGPGGSMEDGFVLPIKGGTVSTGSTHVALKNKGNVLSNLKLEAGVTSHIRLKLSSPHRYRLGIK</sequence>
<dbReference type="EMBL" id="JANFLP010000013">
    <property type="protein sequence ID" value="MCQ1950812.1"/>
    <property type="molecule type" value="Genomic_DNA"/>
</dbReference>
<gene>
    <name evidence="2" type="ORF">NNX28_12860</name>
</gene>
<comment type="caution">
    <text evidence="2">The sequence shown here is derived from an EMBL/GenBank/DDBJ whole genome shotgun (WGS) entry which is preliminary data.</text>
</comment>
<feature type="compositionally biased region" description="Polar residues" evidence="1">
    <location>
        <begin position="443"/>
        <end position="488"/>
    </location>
</feature>